<dbReference type="STRING" id="342002.BST15_18825"/>
<evidence type="ECO:0000256" key="5">
    <source>
        <dbReference type="SAM" id="MobiDB-lite"/>
    </source>
</evidence>
<evidence type="ECO:0000313" key="7">
    <source>
        <dbReference type="EMBL" id="KKB98670.1"/>
    </source>
</evidence>
<evidence type="ECO:0000259" key="6">
    <source>
        <dbReference type="PROSITE" id="PS50977"/>
    </source>
</evidence>
<dbReference type="PANTHER" id="PTHR47506:SF3">
    <property type="entry name" value="HTH-TYPE TRANSCRIPTIONAL REGULATOR LMRA"/>
    <property type="match status" value="1"/>
</dbReference>
<comment type="caution">
    <text evidence="7">The sequence shown here is derived from an EMBL/GenBank/DDBJ whole genome shotgun (WGS) entry which is preliminary data.</text>
</comment>
<dbReference type="Proteomes" id="UP000192327">
    <property type="component" value="Unassembled WGS sequence"/>
</dbReference>
<protein>
    <submittedName>
        <fullName evidence="7">TetR family transcriptional regulator</fullName>
    </submittedName>
</protein>
<reference evidence="9" key="1">
    <citation type="submission" date="2015-04" db="EMBL/GenBank/DDBJ databases">
        <title>Genome sequence of Mycobacterium arupense GUC1.</title>
        <authorList>
            <person name="Greninger A.L."/>
            <person name="Cunningham G."/>
            <person name="Chiu C.Y."/>
            <person name="Miller S."/>
        </authorList>
    </citation>
    <scope>NUCLEOTIDE SEQUENCE [LARGE SCALE GENOMIC DNA]</scope>
    <source>
        <strain evidence="9">GUC1</strain>
    </source>
</reference>
<dbReference type="SUPFAM" id="SSF48498">
    <property type="entry name" value="Tetracyclin repressor-like, C-terminal domain"/>
    <property type="match status" value="1"/>
</dbReference>
<proteinExistence type="predicted"/>
<dbReference type="AlphaFoldDB" id="A0A0F5MV74"/>
<dbReference type="GO" id="GO:0003677">
    <property type="term" value="F:DNA binding"/>
    <property type="evidence" value="ECO:0007669"/>
    <property type="project" value="UniProtKB-UniRule"/>
</dbReference>
<dbReference type="EMBL" id="MVHH01000061">
    <property type="protein sequence ID" value="OQZ92516.1"/>
    <property type="molecule type" value="Genomic_DNA"/>
</dbReference>
<dbReference type="InterPro" id="IPR036271">
    <property type="entry name" value="Tet_transcr_reg_TetR-rel_C_sf"/>
</dbReference>
<dbReference type="InterPro" id="IPR009057">
    <property type="entry name" value="Homeodomain-like_sf"/>
</dbReference>
<evidence type="ECO:0000256" key="3">
    <source>
        <dbReference type="ARBA" id="ARBA00023163"/>
    </source>
</evidence>
<dbReference type="OrthoDB" id="3827407at2"/>
<dbReference type="PANTHER" id="PTHR47506">
    <property type="entry name" value="TRANSCRIPTIONAL REGULATORY PROTEIN"/>
    <property type="match status" value="1"/>
</dbReference>
<reference evidence="8 10" key="3">
    <citation type="submission" date="2016-12" db="EMBL/GenBank/DDBJ databases">
        <title>The new phylogeny of genus Mycobacterium.</title>
        <authorList>
            <person name="Tortoli E."/>
            <person name="Trovato A."/>
            <person name="Cirillo D.M."/>
        </authorList>
    </citation>
    <scope>NUCLEOTIDE SEQUENCE [LARGE SCALE GENOMIC DNA]</scope>
    <source>
        <strain evidence="8 10">DSM 44942</strain>
    </source>
</reference>
<dbReference type="PRINTS" id="PR00455">
    <property type="entry name" value="HTHTETR"/>
</dbReference>
<evidence type="ECO:0000313" key="10">
    <source>
        <dbReference type="Proteomes" id="UP000192327"/>
    </source>
</evidence>
<dbReference type="Pfam" id="PF00440">
    <property type="entry name" value="TetR_N"/>
    <property type="match status" value="1"/>
</dbReference>
<reference evidence="7" key="2">
    <citation type="submission" date="2015-04" db="EMBL/GenBank/DDBJ databases">
        <title>Genome sequence of Mycobacterium arupense strain GUC1.</title>
        <authorList>
            <person name="Greninger A.L."/>
            <person name="Cunningham G."/>
            <person name="Chiu C.Y."/>
            <person name="Miller S."/>
        </authorList>
    </citation>
    <scope>NUCLEOTIDE SEQUENCE</scope>
    <source>
        <strain evidence="7">GUC1</strain>
    </source>
</reference>
<name>A0A0F5MV74_9MYCO</name>
<organism evidence="7 9">
    <name type="scientific">Mycolicibacter arupensis</name>
    <dbReference type="NCBI Taxonomy" id="342002"/>
    <lineage>
        <taxon>Bacteria</taxon>
        <taxon>Bacillati</taxon>
        <taxon>Actinomycetota</taxon>
        <taxon>Actinomycetes</taxon>
        <taxon>Mycobacteriales</taxon>
        <taxon>Mycobacteriaceae</taxon>
        <taxon>Mycolicibacter</taxon>
    </lineage>
</organism>
<dbReference type="Gene3D" id="1.10.357.10">
    <property type="entry name" value="Tetracycline Repressor, domain 2"/>
    <property type="match status" value="1"/>
</dbReference>
<evidence type="ECO:0000256" key="1">
    <source>
        <dbReference type="ARBA" id="ARBA00023015"/>
    </source>
</evidence>
<dbReference type="InterPro" id="IPR001647">
    <property type="entry name" value="HTH_TetR"/>
</dbReference>
<keyword evidence="10" id="KW-1185">Reference proteome</keyword>
<feature type="compositionally biased region" description="Low complexity" evidence="5">
    <location>
        <begin position="15"/>
        <end position="24"/>
    </location>
</feature>
<dbReference type="InterPro" id="IPR011075">
    <property type="entry name" value="TetR_C"/>
</dbReference>
<sequence>MAATRAPEKAATGESPRPSLSPRGLRSRAAIVDAAATMMRQSGVASTSLDDVLAAAGCGKSQLYHYFDDRADLIRAVIDRQVELILAAQPAIHHADSWAGLKRWSEQVMESHRVLDGPFACPLGSMAAELKNDPAYLPHLDAAFRRWEEPLARGLEVMRERGQLTRQSDPDRLAQSIVAAVQGGLMMAQIHDDGTVFEDAVENALLSLRRRATPRRRTVAAKS</sequence>
<keyword evidence="2 4" id="KW-0238">DNA-binding</keyword>
<evidence type="ECO:0000256" key="2">
    <source>
        <dbReference type="ARBA" id="ARBA00023125"/>
    </source>
</evidence>
<keyword evidence="3" id="KW-0804">Transcription</keyword>
<feature type="region of interest" description="Disordered" evidence="5">
    <location>
        <begin position="1"/>
        <end position="24"/>
    </location>
</feature>
<gene>
    <name evidence="8" type="ORF">BST15_18825</name>
    <name evidence="7" type="ORF">WR43_13385</name>
</gene>
<dbReference type="PROSITE" id="PS50977">
    <property type="entry name" value="HTH_TETR_2"/>
    <property type="match status" value="1"/>
</dbReference>
<dbReference type="SUPFAM" id="SSF46689">
    <property type="entry name" value="Homeodomain-like"/>
    <property type="match status" value="1"/>
</dbReference>
<dbReference type="RefSeq" id="WP_046190088.1">
    <property type="nucleotide sequence ID" value="NZ_JACKUJ010000025.1"/>
</dbReference>
<dbReference type="Pfam" id="PF16925">
    <property type="entry name" value="TetR_C_13"/>
    <property type="match status" value="1"/>
</dbReference>
<dbReference type="PATRIC" id="fig|342002.3.peg.3571"/>
<accession>A0A0F5MV74</accession>
<dbReference type="Proteomes" id="UP000034416">
    <property type="component" value="Unassembled WGS sequence"/>
</dbReference>
<evidence type="ECO:0000313" key="9">
    <source>
        <dbReference type="Proteomes" id="UP000034416"/>
    </source>
</evidence>
<evidence type="ECO:0000256" key="4">
    <source>
        <dbReference type="PROSITE-ProRule" id="PRU00335"/>
    </source>
</evidence>
<feature type="DNA-binding region" description="H-T-H motif" evidence="4">
    <location>
        <begin position="48"/>
        <end position="67"/>
    </location>
</feature>
<feature type="domain" description="HTH tetR-type" evidence="6">
    <location>
        <begin position="25"/>
        <end position="85"/>
    </location>
</feature>
<evidence type="ECO:0000313" key="8">
    <source>
        <dbReference type="EMBL" id="OQZ92516.1"/>
    </source>
</evidence>
<dbReference type="EMBL" id="LASW01000061">
    <property type="protein sequence ID" value="KKB98670.1"/>
    <property type="molecule type" value="Genomic_DNA"/>
</dbReference>
<keyword evidence="1" id="KW-0805">Transcription regulation</keyword>